<evidence type="ECO:0000256" key="8">
    <source>
        <dbReference type="SAM" id="Phobius"/>
    </source>
</evidence>
<evidence type="ECO:0000256" key="5">
    <source>
        <dbReference type="ARBA" id="ARBA00022692"/>
    </source>
</evidence>
<comment type="caution">
    <text evidence="10">The sequence shown here is derived from an EMBL/GenBank/DDBJ whole genome shotgun (WGS) entry which is preliminary data.</text>
</comment>
<dbReference type="Pfam" id="PF07690">
    <property type="entry name" value="MFS_1"/>
    <property type="match status" value="1"/>
</dbReference>
<accession>A0A399EYN8</accession>
<feature type="transmembrane region" description="Helical" evidence="8">
    <location>
        <begin position="206"/>
        <end position="226"/>
    </location>
</feature>
<feature type="transmembrane region" description="Helical" evidence="8">
    <location>
        <begin position="447"/>
        <end position="469"/>
    </location>
</feature>
<dbReference type="Gene3D" id="1.20.1720.10">
    <property type="entry name" value="Multidrug resistance protein D"/>
    <property type="match status" value="1"/>
</dbReference>
<dbReference type="InterPro" id="IPR036259">
    <property type="entry name" value="MFS_trans_sf"/>
</dbReference>
<keyword evidence="5 8" id="KW-0812">Transmembrane</keyword>
<feature type="transmembrane region" description="Helical" evidence="8">
    <location>
        <begin position="114"/>
        <end position="135"/>
    </location>
</feature>
<dbReference type="Proteomes" id="UP000265341">
    <property type="component" value="Unassembled WGS sequence"/>
</dbReference>
<comment type="subcellular location">
    <subcellularLocation>
        <location evidence="1">Cell membrane</location>
        <topology evidence="1">Multi-pass membrane protein</topology>
    </subcellularLocation>
</comment>
<evidence type="ECO:0000256" key="3">
    <source>
        <dbReference type="ARBA" id="ARBA00022448"/>
    </source>
</evidence>
<dbReference type="SUPFAM" id="SSF103473">
    <property type="entry name" value="MFS general substrate transporter"/>
    <property type="match status" value="1"/>
</dbReference>
<organism evidence="10 11">
    <name type="scientific">Calidithermus roseus</name>
    <dbReference type="NCBI Taxonomy" id="1644118"/>
    <lineage>
        <taxon>Bacteria</taxon>
        <taxon>Thermotogati</taxon>
        <taxon>Deinococcota</taxon>
        <taxon>Deinococci</taxon>
        <taxon>Thermales</taxon>
        <taxon>Thermaceae</taxon>
        <taxon>Calidithermus</taxon>
    </lineage>
</organism>
<feature type="transmembrane region" description="Helical" evidence="8">
    <location>
        <begin position="147"/>
        <end position="166"/>
    </location>
</feature>
<feature type="transmembrane region" description="Helical" evidence="8">
    <location>
        <begin position="238"/>
        <end position="258"/>
    </location>
</feature>
<evidence type="ECO:0000313" key="10">
    <source>
        <dbReference type="EMBL" id="RIH88715.1"/>
    </source>
</evidence>
<feature type="domain" description="Major facilitator superfamily (MFS) profile" evidence="9">
    <location>
        <begin position="19"/>
        <end position="474"/>
    </location>
</feature>
<feature type="transmembrane region" description="Helical" evidence="8">
    <location>
        <begin position="342"/>
        <end position="361"/>
    </location>
</feature>
<reference evidence="10 11" key="1">
    <citation type="submission" date="2018-08" db="EMBL/GenBank/DDBJ databases">
        <title>Meiothermus roseus NBRC 110900 genome sequencing project.</title>
        <authorList>
            <person name="Da Costa M.S."/>
            <person name="Albuquerque L."/>
            <person name="Raposo P."/>
            <person name="Froufe H.J.C."/>
            <person name="Barroso C.S."/>
            <person name="Egas C."/>
        </authorList>
    </citation>
    <scope>NUCLEOTIDE SEQUENCE [LARGE SCALE GENOMIC DNA]</scope>
    <source>
        <strain evidence="10 11">NBRC 110900</strain>
    </source>
</reference>
<dbReference type="PANTHER" id="PTHR42718:SF9">
    <property type="entry name" value="MAJOR FACILITATOR SUPERFAMILY MULTIDRUG TRANSPORTER MFSC"/>
    <property type="match status" value="1"/>
</dbReference>
<dbReference type="OrthoDB" id="9816041at2"/>
<feature type="transmembrane region" description="Helical" evidence="8">
    <location>
        <begin position="406"/>
        <end position="427"/>
    </location>
</feature>
<dbReference type="GO" id="GO:0005886">
    <property type="term" value="C:plasma membrane"/>
    <property type="evidence" value="ECO:0007669"/>
    <property type="project" value="UniProtKB-SubCell"/>
</dbReference>
<dbReference type="AlphaFoldDB" id="A0A399EYN8"/>
<dbReference type="InterPro" id="IPR020846">
    <property type="entry name" value="MFS_dom"/>
</dbReference>
<feature type="transmembrane region" description="Helical" evidence="8">
    <location>
        <begin position="367"/>
        <end position="385"/>
    </location>
</feature>
<keyword evidence="3" id="KW-0813">Transport</keyword>
<dbReference type="GO" id="GO:0022857">
    <property type="term" value="F:transmembrane transporter activity"/>
    <property type="evidence" value="ECO:0007669"/>
    <property type="project" value="InterPro"/>
</dbReference>
<evidence type="ECO:0000256" key="4">
    <source>
        <dbReference type="ARBA" id="ARBA00022475"/>
    </source>
</evidence>
<dbReference type="RefSeq" id="WP_119276086.1">
    <property type="nucleotide sequence ID" value="NZ_QWLA01000008.1"/>
</dbReference>
<proteinExistence type="inferred from homology"/>
<keyword evidence="4" id="KW-1003">Cell membrane</keyword>
<dbReference type="CDD" id="cd17503">
    <property type="entry name" value="MFS_LmrB_MDR_like"/>
    <property type="match status" value="1"/>
</dbReference>
<feature type="transmembrane region" description="Helical" evidence="8">
    <location>
        <begin position="279"/>
        <end position="302"/>
    </location>
</feature>
<dbReference type="EMBL" id="QWLA01000008">
    <property type="protein sequence ID" value="RIH88715.1"/>
    <property type="molecule type" value="Genomic_DNA"/>
</dbReference>
<dbReference type="PANTHER" id="PTHR42718">
    <property type="entry name" value="MAJOR FACILITATOR SUPERFAMILY MULTIDRUG TRANSPORTER MFSC"/>
    <property type="match status" value="1"/>
</dbReference>
<dbReference type="PRINTS" id="PR01036">
    <property type="entry name" value="TCRTETB"/>
</dbReference>
<protein>
    <submittedName>
        <fullName evidence="10">Multidrug resistance protein Stp</fullName>
    </submittedName>
</protein>
<dbReference type="NCBIfam" id="TIGR00711">
    <property type="entry name" value="efflux_EmrB"/>
    <property type="match status" value="1"/>
</dbReference>
<evidence type="ECO:0000256" key="6">
    <source>
        <dbReference type="ARBA" id="ARBA00022989"/>
    </source>
</evidence>
<evidence type="ECO:0000256" key="1">
    <source>
        <dbReference type="ARBA" id="ARBA00004651"/>
    </source>
</evidence>
<comment type="similarity">
    <text evidence="2">Belongs to the major facilitator superfamily. EmrB family.</text>
</comment>
<dbReference type="PROSITE" id="PS50850">
    <property type="entry name" value="MFS"/>
    <property type="match status" value="1"/>
</dbReference>
<keyword evidence="7 8" id="KW-0472">Membrane</keyword>
<feature type="transmembrane region" description="Helical" evidence="8">
    <location>
        <begin position="20"/>
        <end position="37"/>
    </location>
</feature>
<evidence type="ECO:0000256" key="7">
    <source>
        <dbReference type="ARBA" id="ARBA00023136"/>
    </source>
</evidence>
<feature type="transmembrane region" description="Helical" evidence="8">
    <location>
        <begin position="57"/>
        <end position="77"/>
    </location>
</feature>
<name>A0A399EYN8_9DEIN</name>
<dbReference type="InterPro" id="IPR004638">
    <property type="entry name" value="EmrB-like"/>
</dbReference>
<dbReference type="InterPro" id="IPR011701">
    <property type="entry name" value="MFS"/>
</dbReference>
<feature type="transmembrane region" description="Helical" evidence="8">
    <location>
        <begin position="84"/>
        <end position="102"/>
    </location>
</feature>
<dbReference type="Gene3D" id="1.20.1250.20">
    <property type="entry name" value="MFS general substrate transporter like domains"/>
    <property type="match status" value="1"/>
</dbReference>
<feature type="transmembrane region" description="Helical" evidence="8">
    <location>
        <begin position="172"/>
        <end position="194"/>
    </location>
</feature>
<keyword evidence="11" id="KW-1185">Reference proteome</keyword>
<gene>
    <name evidence="10" type="primary">stp_2</name>
    <name evidence="10" type="ORF">Mrose_00749</name>
</gene>
<keyword evidence="6 8" id="KW-1133">Transmembrane helix</keyword>
<sequence>MSATQDRNEYQLSSRDRGIIFALLIATFVVILNETIMNVALPKLMVELSVSANTVQWLATAFMLTMAVVIPMTGFIIQRFSTRAVFLAAMGLFSLGTLVAGLAPDFELLLAGRIVQASGTALMLPLLITTVLALVPVERRGAVMGNISIVISVAPAIGPTLSGLILEALSWRFMFLLVLPVALLTLAYGAWRLVNVAEPRPGRLDLASVLLSAAGFGGLVYGFSSAGEGPEGWSSPRVATALAIGGVSLAVFVWRQLALQRQSTPLLDLRVFRHPMFSLSLVIIMIAMMALFGGAILLPIYLQNIRDLGSLETGLLLLPGGLLMGLAAPTVGKLFDRRGPVALTSTGALLLSLTLWGFGTVGASTPVGLLLALHLLLCLGLALLFTPVMTTGLNPLPGHLYSHGSAIMSTLQMVAGAVGTALLVTIMTSRAASLRAVASPEVAQITGLHAAFAVSAGIAVLALVLSFFLRRVAPGEAAVPTHGETHAAFAGDD</sequence>
<evidence type="ECO:0000256" key="2">
    <source>
        <dbReference type="ARBA" id="ARBA00008537"/>
    </source>
</evidence>
<evidence type="ECO:0000259" key="9">
    <source>
        <dbReference type="PROSITE" id="PS50850"/>
    </source>
</evidence>
<evidence type="ECO:0000313" key="11">
    <source>
        <dbReference type="Proteomes" id="UP000265341"/>
    </source>
</evidence>